<dbReference type="EMBL" id="JAURUP010000012">
    <property type="protein sequence ID" value="MDP9750946.1"/>
    <property type="molecule type" value="Genomic_DNA"/>
</dbReference>
<accession>A0ABT9M483</accession>
<reference evidence="1 2" key="1">
    <citation type="submission" date="2023-07" db="EMBL/GenBank/DDBJ databases">
        <title>Genomic Encyclopedia of Type Strains, Phase IV (KMG-IV): sequencing the most valuable type-strain genomes for metagenomic binning, comparative biology and taxonomic classification.</title>
        <authorList>
            <person name="Goeker M."/>
        </authorList>
    </citation>
    <scope>NUCLEOTIDE SEQUENCE [LARGE SCALE GENOMIC DNA]</scope>
    <source>
        <strain evidence="1 2">DSM 25963</strain>
    </source>
</reference>
<proteinExistence type="predicted"/>
<evidence type="ECO:0000313" key="1">
    <source>
        <dbReference type="EMBL" id="MDP9750946.1"/>
    </source>
</evidence>
<keyword evidence="2" id="KW-1185">Reference proteome</keyword>
<dbReference type="Proteomes" id="UP001223886">
    <property type="component" value="Unassembled WGS sequence"/>
</dbReference>
<name>A0ABT9M483_9THEO</name>
<sequence>MMNPNGYSDIIPEYKKEWNRREPLPLYGVRGFLFKILQRR</sequence>
<organism evidence="1 2">
    <name type="scientific">Thermoanaerobacter pentosaceus</name>
    <dbReference type="NCBI Taxonomy" id="694059"/>
    <lineage>
        <taxon>Bacteria</taxon>
        <taxon>Bacillati</taxon>
        <taxon>Bacillota</taxon>
        <taxon>Clostridia</taxon>
        <taxon>Thermoanaerobacterales</taxon>
        <taxon>Thermoanaerobacteraceae</taxon>
        <taxon>Thermoanaerobacter</taxon>
    </lineage>
</organism>
<gene>
    <name evidence="1" type="ORF">J2S24_001425</name>
</gene>
<protein>
    <submittedName>
        <fullName evidence="1">Uncharacterized protein</fullName>
    </submittedName>
</protein>
<evidence type="ECO:0000313" key="2">
    <source>
        <dbReference type="Proteomes" id="UP001223886"/>
    </source>
</evidence>
<comment type="caution">
    <text evidence="1">The sequence shown here is derived from an EMBL/GenBank/DDBJ whole genome shotgun (WGS) entry which is preliminary data.</text>
</comment>